<sequence length="95" mass="10390">MLIFPPYFFLILAIIGFVIGYVLAWFTQRPVRSIGVGVFGVVFVGLFILDWTIPDQPADAIWLIAMLGALYGTATGLPALFGAAVGRNLKKEMLK</sequence>
<dbReference type="EMBL" id="WTYF01000004">
    <property type="protein sequence ID" value="MXO51477.1"/>
    <property type="molecule type" value="Genomic_DNA"/>
</dbReference>
<accession>A0A844Y232</accession>
<feature type="transmembrane region" description="Helical" evidence="1">
    <location>
        <begin position="6"/>
        <end position="26"/>
    </location>
</feature>
<keyword evidence="1" id="KW-0812">Transmembrane</keyword>
<comment type="caution">
    <text evidence="2">The sequence shown here is derived from an EMBL/GenBank/DDBJ whole genome shotgun (WGS) entry which is preliminary data.</text>
</comment>
<evidence type="ECO:0000313" key="3">
    <source>
        <dbReference type="Proteomes" id="UP000444185"/>
    </source>
</evidence>
<feature type="transmembrane region" description="Helical" evidence="1">
    <location>
        <begin position="60"/>
        <end position="85"/>
    </location>
</feature>
<keyword evidence="1" id="KW-0472">Membrane</keyword>
<gene>
    <name evidence="2" type="ORF">GRI42_09200</name>
</gene>
<evidence type="ECO:0000313" key="2">
    <source>
        <dbReference type="EMBL" id="MXO51477.1"/>
    </source>
</evidence>
<keyword evidence="1" id="KW-1133">Transmembrane helix</keyword>
<reference evidence="2 3" key="1">
    <citation type="submission" date="2019-12" db="EMBL/GenBank/DDBJ databases">
        <title>Genomic-based taxomic classification of the family Erythrobacteraceae.</title>
        <authorList>
            <person name="Xu L."/>
        </authorList>
    </citation>
    <scope>NUCLEOTIDE SEQUENCE [LARGE SCALE GENOMIC DNA]</scope>
    <source>
        <strain evidence="2 3">DSM 16225</strain>
    </source>
</reference>
<dbReference type="Proteomes" id="UP000444185">
    <property type="component" value="Unassembled WGS sequence"/>
</dbReference>
<protein>
    <submittedName>
        <fullName evidence="2">Uncharacterized protein</fullName>
    </submittedName>
</protein>
<keyword evidence="3" id="KW-1185">Reference proteome</keyword>
<feature type="transmembrane region" description="Helical" evidence="1">
    <location>
        <begin position="33"/>
        <end position="54"/>
    </location>
</feature>
<proteinExistence type="predicted"/>
<organism evidence="2 3">
    <name type="scientific">Qipengyuania gaetbuli</name>
    <dbReference type="NCBI Taxonomy" id="266952"/>
    <lineage>
        <taxon>Bacteria</taxon>
        <taxon>Pseudomonadati</taxon>
        <taxon>Pseudomonadota</taxon>
        <taxon>Alphaproteobacteria</taxon>
        <taxon>Sphingomonadales</taxon>
        <taxon>Erythrobacteraceae</taxon>
        <taxon>Qipengyuania</taxon>
    </lineage>
</organism>
<evidence type="ECO:0000256" key="1">
    <source>
        <dbReference type="SAM" id="Phobius"/>
    </source>
</evidence>
<name>A0A844Y232_9SPHN</name>
<dbReference type="RefSeq" id="WP_160608208.1">
    <property type="nucleotide sequence ID" value="NZ_WTYF01000004.1"/>
</dbReference>
<dbReference type="AlphaFoldDB" id="A0A844Y232"/>